<feature type="domain" description="Acyl-CoA dehydrogenase/oxidase C-terminal" evidence="7">
    <location>
        <begin position="244"/>
        <end position="385"/>
    </location>
</feature>
<evidence type="ECO:0000259" key="9">
    <source>
        <dbReference type="Pfam" id="PF02771"/>
    </source>
</evidence>
<dbReference type="PANTHER" id="PTHR48083">
    <property type="entry name" value="MEDIUM-CHAIN SPECIFIC ACYL-COA DEHYDROGENASE, MITOCHONDRIAL-RELATED"/>
    <property type="match status" value="1"/>
</dbReference>
<dbReference type="InterPro" id="IPR036250">
    <property type="entry name" value="AcylCo_DH-like_C"/>
</dbReference>
<organism evidence="10 11">
    <name type="scientific">Actinoplanes aureus</name>
    <dbReference type="NCBI Taxonomy" id="2792083"/>
    <lineage>
        <taxon>Bacteria</taxon>
        <taxon>Bacillati</taxon>
        <taxon>Actinomycetota</taxon>
        <taxon>Actinomycetes</taxon>
        <taxon>Micromonosporales</taxon>
        <taxon>Micromonosporaceae</taxon>
        <taxon>Actinoplanes</taxon>
    </lineage>
</organism>
<dbReference type="Gene3D" id="1.10.540.10">
    <property type="entry name" value="Acyl-CoA dehydrogenase/oxidase, N-terminal domain"/>
    <property type="match status" value="1"/>
</dbReference>
<comment type="cofactor">
    <cofactor evidence="1 6">
        <name>FAD</name>
        <dbReference type="ChEBI" id="CHEBI:57692"/>
    </cofactor>
</comment>
<dbReference type="Gene3D" id="2.40.110.10">
    <property type="entry name" value="Butyryl-CoA Dehydrogenase, subunit A, domain 2"/>
    <property type="match status" value="1"/>
</dbReference>
<evidence type="ECO:0000256" key="5">
    <source>
        <dbReference type="ARBA" id="ARBA00023002"/>
    </source>
</evidence>
<dbReference type="InterPro" id="IPR006091">
    <property type="entry name" value="Acyl-CoA_Oxase/DH_mid-dom"/>
</dbReference>
<dbReference type="Pfam" id="PF00441">
    <property type="entry name" value="Acyl-CoA_dh_1"/>
    <property type="match status" value="1"/>
</dbReference>
<evidence type="ECO:0000256" key="6">
    <source>
        <dbReference type="RuleBase" id="RU362125"/>
    </source>
</evidence>
<sequence>MSLSPVTRYTSEHAPLLDEFRAFVRTELEPLARQSDTETGDDITPEVRSFVRRRSAERGFYAGEYPEDVGGRGHPFAAKVLMHEYAEECGCPLAPIALCGPAGPSPLLLWATRDQRERYLRPLVEGRATRCLAATEPGGGSDVMGSATTATRVDGGWRLSGRKCYVTDAHQADLVFVVARLVGEGAAQPAVFVVDAATPGVSLENVRPGLVPEMLCDVVLDDVHVGPEALLGGEAAIGAHQDWTLRALTRGRVVVAATCNGIAARALRLGVSYARTKHSFGAPIGTYQHVQEHIVSSRVALESARLLTFAAAQDIDDGVEALEQAALAKLVASEGACRTVDRIFQVHGGAAWVRGHPMEYLYRYVRATRIVEGTSEVQKLILAAAEGLT</sequence>
<dbReference type="EMBL" id="JADQTO010000001">
    <property type="protein sequence ID" value="MBG0560223.1"/>
    <property type="molecule type" value="Genomic_DNA"/>
</dbReference>
<dbReference type="InterPro" id="IPR037069">
    <property type="entry name" value="AcylCoA_DH/ox_N_sf"/>
</dbReference>
<evidence type="ECO:0000313" key="11">
    <source>
        <dbReference type="Proteomes" id="UP000598146"/>
    </source>
</evidence>
<proteinExistence type="inferred from homology"/>
<dbReference type="InterPro" id="IPR009075">
    <property type="entry name" value="AcylCo_DH/oxidase_C"/>
</dbReference>
<evidence type="ECO:0000259" key="7">
    <source>
        <dbReference type="Pfam" id="PF00441"/>
    </source>
</evidence>
<evidence type="ECO:0000256" key="1">
    <source>
        <dbReference type="ARBA" id="ARBA00001974"/>
    </source>
</evidence>
<evidence type="ECO:0000256" key="4">
    <source>
        <dbReference type="ARBA" id="ARBA00022827"/>
    </source>
</evidence>
<evidence type="ECO:0000259" key="8">
    <source>
        <dbReference type="Pfam" id="PF02770"/>
    </source>
</evidence>
<dbReference type="PANTHER" id="PTHR48083:SF2">
    <property type="entry name" value="MEDIUM-CHAIN SPECIFIC ACYL-COA DEHYDROGENASE, MITOCHONDRIAL"/>
    <property type="match status" value="1"/>
</dbReference>
<dbReference type="InterPro" id="IPR013786">
    <property type="entry name" value="AcylCoA_DH/ox_N"/>
</dbReference>
<dbReference type="Pfam" id="PF02771">
    <property type="entry name" value="Acyl-CoA_dh_N"/>
    <property type="match status" value="1"/>
</dbReference>
<feature type="domain" description="Acyl-CoA oxidase/dehydrogenase middle" evidence="8">
    <location>
        <begin position="131"/>
        <end position="223"/>
    </location>
</feature>
<dbReference type="InterPro" id="IPR050741">
    <property type="entry name" value="Acyl-CoA_dehydrogenase"/>
</dbReference>
<dbReference type="CDD" id="cd00567">
    <property type="entry name" value="ACAD"/>
    <property type="match status" value="1"/>
</dbReference>
<keyword evidence="5 6" id="KW-0560">Oxidoreductase</keyword>
<accession>A0A931C692</accession>
<dbReference type="InterPro" id="IPR009100">
    <property type="entry name" value="AcylCoA_DH/oxidase_NM_dom_sf"/>
</dbReference>
<evidence type="ECO:0000256" key="3">
    <source>
        <dbReference type="ARBA" id="ARBA00022630"/>
    </source>
</evidence>
<dbReference type="GO" id="GO:0050660">
    <property type="term" value="F:flavin adenine dinucleotide binding"/>
    <property type="evidence" value="ECO:0007669"/>
    <property type="project" value="InterPro"/>
</dbReference>
<comment type="caution">
    <text evidence="10">The sequence shown here is derived from an EMBL/GenBank/DDBJ whole genome shotgun (WGS) entry which is preliminary data.</text>
</comment>
<keyword evidence="3 6" id="KW-0285">Flavoprotein</keyword>
<dbReference type="Proteomes" id="UP000598146">
    <property type="component" value="Unassembled WGS sequence"/>
</dbReference>
<reference evidence="10" key="1">
    <citation type="submission" date="2020-11" db="EMBL/GenBank/DDBJ databases">
        <title>Isolation and identification of active actinomycetes.</title>
        <authorList>
            <person name="Sun X."/>
        </authorList>
    </citation>
    <scope>NUCLEOTIDE SEQUENCE</scope>
    <source>
        <strain evidence="10">NEAU-A11</strain>
    </source>
</reference>
<name>A0A931C692_9ACTN</name>
<dbReference type="InterPro" id="IPR046373">
    <property type="entry name" value="Acyl-CoA_Oxase/DH_mid-dom_sf"/>
</dbReference>
<keyword evidence="4 6" id="KW-0274">FAD</keyword>
<dbReference type="Pfam" id="PF02770">
    <property type="entry name" value="Acyl-CoA_dh_M"/>
    <property type="match status" value="1"/>
</dbReference>
<dbReference type="SUPFAM" id="SSF56645">
    <property type="entry name" value="Acyl-CoA dehydrogenase NM domain-like"/>
    <property type="match status" value="1"/>
</dbReference>
<evidence type="ECO:0000256" key="2">
    <source>
        <dbReference type="ARBA" id="ARBA00009347"/>
    </source>
</evidence>
<gene>
    <name evidence="10" type="ORF">I4J89_01925</name>
</gene>
<dbReference type="SUPFAM" id="SSF47203">
    <property type="entry name" value="Acyl-CoA dehydrogenase C-terminal domain-like"/>
    <property type="match status" value="1"/>
</dbReference>
<dbReference type="Gene3D" id="1.20.140.10">
    <property type="entry name" value="Butyryl-CoA Dehydrogenase, subunit A, domain 3"/>
    <property type="match status" value="1"/>
</dbReference>
<evidence type="ECO:0000313" key="10">
    <source>
        <dbReference type="EMBL" id="MBG0560223.1"/>
    </source>
</evidence>
<protein>
    <submittedName>
        <fullName evidence="10">Acyl-CoA/acyl-ACP dehydrogenase</fullName>
    </submittedName>
</protein>
<dbReference type="AlphaFoldDB" id="A0A931C692"/>
<keyword evidence="11" id="KW-1185">Reference proteome</keyword>
<comment type="similarity">
    <text evidence="2 6">Belongs to the acyl-CoA dehydrogenase family.</text>
</comment>
<dbReference type="GO" id="GO:0005737">
    <property type="term" value="C:cytoplasm"/>
    <property type="evidence" value="ECO:0007669"/>
    <property type="project" value="TreeGrafter"/>
</dbReference>
<dbReference type="RefSeq" id="WP_196412028.1">
    <property type="nucleotide sequence ID" value="NZ_JADQTO010000001.1"/>
</dbReference>
<feature type="domain" description="Acyl-CoA dehydrogenase/oxidase N-terminal" evidence="9">
    <location>
        <begin position="10"/>
        <end position="126"/>
    </location>
</feature>
<dbReference type="GO" id="GO:0003995">
    <property type="term" value="F:acyl-CoA dehydrogenase activity"/>
    <property type="evidence" value="ECO:0007669"/>
    <property type="project" value="TreeGrafter"/>
</dbReference>
<dbReference type="GO" id="GO:0033539">
    <property type="term" value="P:fatty acid beta-oxidation using acyl-CoA dehydrogenase"/>
    <property type="evidence" value="ECO:0007669"/>
    <property type="project" value="TreeGrafter"/>
</dbReference>